<accession>A0A086XZ88</accession>
<evidence type="ECO:0000313" key="1">
    <source>
        <dbReference type="EMBL" id="KFI27338.1"/>
    </source>
</evidence>
<dbReference type="CDD" id="cd14727">
    <property type="entry name" value="ChanN-like"/>
    <property type="match status" value="1"/>
</dbReference>
<organism evidence="1 2">
    <name type="scientific">Haematobacter massiliensis</name>
    <dbReference type="NCBI Taxonomy" id="195105"/>
    <lineage>
        <taxon>Bacteria</taxon>
        <taxon>Pseudomonadati</taxon>
        <taxon>Pseudomonadota</taxon>
        <taxon>Alphaproteobacteria</taxon>
        <taxon>Rhodobacterales</taxon>
        <taxon>Paracoccaceae</taxon>
        <taxon>Haematobacter</taxon>
    </lineage>
</organism>
<keyword evidence="2" id="KW-1185">Reference proteome</keyword>
<comment type="caution">
    <text evidence="1">The sequence shown here is derived from an EMBL/GenBank/DDBJ whole genome shotgun (WGS) entry which is preliminary data.</text>
</comment>
<dbReference type="Pfam" id="PF04187">
    <property type="entry name" value="Cofac_haem_bdg"/>
    <property type="match status" value="1"/>
</dbReference>
<dbReference type="Gene3D" id="1.10.8.760">
    <property type="entry name" value="Haem-binding uptake, Tiki superfamily, ChaN, domain 2"/>
    <property type="match status" value="1"/>
</dbReference>
<evidence type="ECO:0000313" key="2">
    <source>
        <dbReference type="Proteomes" id="UP000028826"/>
    </source>
</evidence>
<protein>
    <submittedName>
        <fullName evidence="1">Uncharacterized protein</fullName>
    </submittedName>
</protein>
<dbReference type="InterPro" id="IPR007314">
    <property type="entry name" value="Cofac_haem-bd_dom"/>
</dbReference>
<dbReference type="Proteomes" id="UP000028826">
    <property type="component" value="Unassembled WGS sequence"/>
</dbReference>
<dbReference type="EMBL" id="JGYG01000011">
    <property type="protein sequence ID" value="KFI27338.1"/>
    <property type="molecule type" value="Genomic_DNA"/>
</dbReference>
<name>A0A086XZ88_9RHOB</name>
<dbReference type="SUPFAM" id="SSF159501">
    <property type="entry name" value="EreA/ChaN-like"/>
    <property type="match status" value="1"/>
</dbReference>
<dbReference type="OrthoDB" id="9795827at2"/>
<proteinExistence type="predicted"/>
<dbReference type="AlphaFoldDB" id="A0A086XZ88"/>
<dbReference type="STRING" id="195105.CN97_01110"/>
<dbReference type="Gene3D" id="3.40.50.11550">
    <property type="match status" value="1"/>
</dbReference>
<dbReference type="eggNOG" id="COG3016">
    <property type="taxonomic scope" value="Bacteria"/>
</dbReference>
<sequence length="267" mass="28104">MKWLVPVLFVAAAPVAADVVPASRLDDLPSADVVLLGEVHDNPHHHENQARAVAALKPKAIVFEMLTPAQAALATPEARHSAEALALATGWATSGWPDFSLYWPIFAAAPEAAIFGAGVKREDMAGLKEKGAAALFGAEAHRFGLDQPLPSDAQRAAEEEQRQAHCGMLPDDLLPMMVEAQRIRDAALARATLAALEEHGPPVVVIAGGGHVRAGAVPALLKAAAPDLHVISVGQVEEGGAEQYPFDLWIVTPPQPRDDPCASLSKP</sequence>
<dbReference type="RefSeq" id="WP_035713035.1">
    <property type="nucleotide sequence ID" value="NZ_CAMIFG010000012.1"/>
</dbReference>
<reference evidence="1 2" key="1">
    <citation type="submission" date="2014-03" db="EMBL/GenBank/DDBJ databases">
        <title>Genome of Haematobacter massiliensis CCUG 47968.</title>
        <authorList>
            <person name="Wang D."/>
            <person name="Wang G."/>
        </authorList>
    </citation>
    <scope>NUCLEOTIDE SEQUENCE [LARGE SCALE GENOMIC DNA]</scope>
    <source>
        <strain evidence="1 2">CCUG 47968</strain>
    </source>
</reference>
<gene>
    <name evidence="1" type="ORF">CN97_01110</name>
</gene>